<sequence length="185" mass="19397">MVGGGRSDRHAVGFSGHKNEYRSGVTVGNFAEEILAADSKGRPGYLLDKGGAFSGQTTSQAAYCAEGKSGAALAAAAQRDDITLKYVKVPVSSGAYSLGQERRRQLDAEAAANPYRTIEKDCLEAAAANPEARLAAKPALAQPKDPLGEDTQTGGKASGAFKSFYDKDYLKIGLRKQPGTQPGKQ</sequence>
<dbReference type="OrthoDB" id="511040at2759"/>
<evidence type="ECO:0000256" key="1">
    <source>
        <dbReference type="SAM" id="MobiDB-lite"/>
    </source>
</evidence>
<keyword evidence="3" id="KW-1185">Reference proteome</keyword>
<keyword evidence="2" id="KW-0966">Cell projection</keyword>
<name>A0A2P6VIZ8_9CHLO</name>
<evidence type="ECO:0000313" key="2">
    <source>
        <dbReference type="EMBL" id="PSC74052.1"/>
    </source>
</evidence>
<keyword evidence="2" id="KW-0969">Cilium</keyword>
<keyword evidence="2" id="KW-0282">Flagellum</keyword>
<gene>
    <name evidence="2" type="ORF">C2E20_2620</name>
</gene>
<feature type="region of interest" description="Disordered" evidence="1">
    <location>
        <begin position="1"/>
        <end position="21"/>
    </location>
</feature>
<protein>
    <submittedName>
        <fullName evidence="2">Flagellar associated</fullName>
    </submittedName>
</protein>
<feature type="region of interest" description="Disordered" evidence="1">
    <location>
        <begin position="134"/>
        <end position="160"/>
    </location>
</feature>
<comment type="caution">
    <text evidence="2">The sequence shown here is derived from an EMBL/GenBank/DDBJ whole genome shotgun (WGS) entry which is preliminary data.</text>
</comment>
<dbReference type="EMBL" id="LHPF02000005">
    <property type="protein sequence ID" value="PSC74052.1"/>
    <property type="molecule type" value="Genomic_DNA"/>
</dbReference>
<accession>A0A2P6VIZ8</accession>
<proteinExistence type="predicted"/>
<dbReference type="Proteomes" id="UP000239649">
    <property type="component" value="Unassembled WGS sequence"/>
</dbReference>
<dbReference type="AlphaFoldDB" id="A0A2P6VIZ8"/>
<evidence type="ECO:0000313" key="3">
    <source>
        <dbReference type="Proteomes" id="UP000239649"/>
    </source>
</evidence>
<dbReference type="STRING" id="554055.A0A2P6VIZ8"/>
<reference evidence="2 3" key="1">
    <citation type="journal article" date="2018" name="Plant J.">
        <title>Genome sequences of Chlorella sorokiniana UTEX 1602 and Micractinium conductrix SAG 241.80: implications to maltose excretion by a green alga.</title>
        <authorList>
            <person name="Arriola M.B."/>
            <person name="Velmurugan N."/>
            <person name="Zhang Y."/>
            <person name="Plunkett M.H."/>
            <person name="Hondzo H."/>
            <person name="Barney B.M."/>
        </authorList>
    </citation>
    <scope>NUCLEOTIDE SEQUENCE [LARGE SCALE GENOMIC DNA]</scope>
    <source>
        <strain evidence="2 3">SAG 241.80</strain>
    </source>
</reference>
<organism evidence="2 3">
    <name type="scientific">Micractinium conductrix</name>
    <dbReference type="NCBI Taxonomy" id="554055"/>
    <lineage>
        <taxon>Eukaryota</taxon>
        <taxon>Viridiplantae</taxon>
        <taxon>Chlorophyta</taxon>
        <taxon>core chlorophytes</taxon>
        <taxon>Trebouxiophyceae</taxon>
        <taxon>Chlorellales</taxon>
        <taxon>Chlorellaceae</taxon>
        <taxon>Chlorella clade</taxon>
        <taxon>Micractinium</taxon>
    </lineage>
</organism>